<protein>
    <recommendedName>
        <fullName evidence="2">Restriction endonuclease</fullName>
    </recommendedName>
</protein>
<organism evidence="1">
    <name type="scientific">marine sediment metagenome</name>
    <dbReference type="NCBI Taxonomy" id="412755"/>
    <lineage>
        <taxon>unclassified sequences</taxon>
        <taxon>metagenomes</taxon>
        <taxon>ecological metagenomes</taxon>
    </lineage>
</organism>
<evidence type="ECO:0008006" key="2">
    <source>
        <dbReference type="Google" id="ProtNLM"/>
    </source>
</evidence>
<reference evidence="1" key="1">
    <citation type="journal article" date="2015" name="Nature">
        <title>Complex archaea that bridge the gap between prokaryotes and eukaryotes.</title>
        <authorList>
            <person name="Spang A."/>
            <person name="Saw J.H."/>
            <person name="Jorgensen S.L."/>
            <person name="Zaremba-Niedzwiedzka K."/>
            <person name="Martijn J."/>
            <person name="Lind A.E."/>
            <person name="van Eijk R."/>
            <person name="Schleper C."/>
            <person name="Guy L."/>
            <person name="Ettema T.J."/>
        </authorList>
    </citation>
    <scope>NUCLEOTIDE SEQUENCE</scope>
</reference>
<comment type="caution">
    <text evidence="1">The sequence shown here is derived from an EMBL/GenBank/DDBJ whole genome shotgun (WGS) entry which is preliminary data.</text>
</comment>
<dbReference type="AlphaFoldDB" id="A0A0F9ARG8"/>
<gene>
    <name evidence="1" type="ORF">LCGC14_2817380</name>
</gene>
<accession>A0A0F9ARG8</accession>
<sequence>MIFYKILTIVEDFLNLICESEDEAQVQNIISVQLGIKPRNTFKSPFFPNIEVDISKDNWAIEIKYNAKFYDGVGQLLAKKVLYERNKKKLRPDELRKFDFTFY</sequence>
<proteinExistence type="predicted"/>
<name>A0A0F9ARG8_9ZZZZ</name>
<dbReference type="EMBL" id="LAZR01053300">
    <property type="protein sequence ID" value="KKK81049.1"/>
    <property type="molecule type" value="Genomic_DNA"/>
</dbReference>
<evidence type="ECO:0000313" key="1">
    <source>
        <dbReference type="EMBL" id="KKK81049.1"/>
    </source>
</evidence>